<dbReference type="Proteomes" id="UP001203297">
    <property type="component" value="Unassembled WGS sequence"/>
</dbReference>
<keyword evidence="2" id="KW-0472">Membrane</keyword>
<dbReference type="AlphaFoldDB" id="A0AAD4QST7"/>
<evidence type="ECO:0000256" key="2">
    <source>
        <dbReference type="SAM" id="Phobius"/>
    </source>
</evidence>
<comment type="caution">
    <text evidence="3">The sequence shown here is derived from an EMBL/GenBank/DDBJ whole genome shotgun (WGS) entry which is preliminary data.</text>
</comment>
<dbReference type="EMBL" id="WTXG01000002">
    <property type="protein sequence ID" value="KAI0307081.1"/>
    <property type="molecule type" value="Genomic_DNA"/>
</dbReference>
<reference evidence="3" key="1">
    <citation type="journal article" date="2022" name="New Phytol.">
        <title>Evolutionary transition to the ectomycorrhizal habit in the genomes of a hyperdiverse lineage of mushroom-forming fungi.</title>
        <authorList>
            <person name="Looney B."/>
            <person name="Miyauchi S."/>
            <person name="Morin E."/>
            <person name="Drula E."/>
            <person name="Courty P.E."/>
            <person name="Kohler A."/>
            <person name="Kuo A."/>
            <person name="LaButti K."/>
            <person name="Pangilinan J."/>
            <person name="Lipzen A."/>
            <person name="Riley R."/>
            <person name="Andreopoulos W."/>
            <person name="He G."/>
            <person name="Johnson J."/>
            <person name="Nolan M."/>
            <person name="Tritt A."/>
            <person name="Barry K.W."/>
            <person name="Grigoriev I.V."/>
            <person name="Nagy L.G."/>
            <person name="Hibbett D."/>
            <person name="Henrissat B."/>
            <person name="Matheny P.B."/>
            <person name="Labbe J."/>
            <person name="Martin F.M."/>
        </authorList>
    </citation>
    <scope>NUCLEOTIDE SEQUENCE</scope>
    <source>
        <strain evidence="3">BPL690</strain>
    </source>
</reference>
<protein>
    <submittedName>
        <fullName evidence="3">Uncharacterized protein</fullName>
    </submittedName>
</protein>
<feature type="transmembrane region" description="Helical" evidence="2">
    <location>
        <begin position="477"/>
        <end position="499"/>
    </location>
</feature>
<sequence>MDGDAIRHSRPHRMSLQDGRRFFGHSHENEAILPSWNNFSQRFRRKSLQTHVLDRMVPVEDMDPFEGFQPFTTLEPGHQAAPVTVRELTKDLPKPPFEYAWKPSVTFPEIGGMRVRVGRFERSAHFAKDTTPSVRYPDSPGDGNESSFEDSGSEGYFTAQDWTTPSITSEGSTIGPFPHVITPPPSLPQPDFIQGSSNSVLPFKTQSLTSGLDHRHPSIMGNDNVQFPHLEELLQHYAAVQREEKWVSPPQQTGPPCYVVEPTLSAPAPALRSPATFEHPEGSIVFHPQRGSCDAKPLNDPSTLTGPLRTGHTRRSIMPGTLPGTKIVDYRSDSTPSFADRITEAAVDECEDWAAREPWEYIHRVLTSSTYPLVVFLKMPTVDIPAAALGVLGADLHLQKMLIDNEHWLLIGPRDVNLHEFGVKFQTRARTPEKFVFRFGNLNWGADVNQIEDEVCKAVIESSNRGRGMPATLPAQFMAGAIGGFVVCHSFVMLCSIHYQYLNALHKYNCYDEV</sequence>
<gene>
    <name evidence="3" type="ORF">B0F90DRAFT_516988</name>
</gene>
<evidence type="ECO:0000256" key="1">
    <source>
        <dbReference type="SAM" id="MobiDB-lite"/>
    </source>
</evidence>
<feature type="compositionally biased region" description="Polar residues" evidence="1">
    <location>
        <begin position="160"/>
        <end position="172"/>
    </location>
</feature>
<feature type="region of interest" description="Disordered" evidence="1">
    <location>
        <begin position="295"/>
        <end position="316"/>
    </location>
</feature>
<evidence type="ECO:0000313" key="4">
    <source>
        <dbReference type="Proteomes" id="UP001203297"/>
    </source>
</evidence>
<accession>A0AAD4QST7</accession>
<keyword evidence="2" id="KW-1133">Transmembrane helix</keyword>
<organism evidence="3 4">
    <name type="scientific">Multifurca ochricompacta</name>
    <dbReference type="NCBI Taxonomy" id="376703"/>
    <lineage>
        <taxon>Eukaryota</taxon>
        <taxon>Fungi</taxon>
        <taxon>Dikarya</taxon>
        <taxon>Basidiomycota</taxon>
        <taxon>Agaricomycotina</taxon>
        <taxon>Agaricomycetes</taxon>
        <taxon>Russulales</taxon>
        <taxon>Russulaceae</taxon>
        <taxon>Multifurca</taxon>
    </lineage>
</organism>
<evidence type="ECO:0000313" key="3">
    <source>
        <dbReference type="EMBL" id="KAI0307081.1"/>
    </source>
</evidence>
<keyword evidence="4" id="KW-1185">Reference proteome</keyword>
<proteinExistence type="predicted"/>
<name>A0AAD4QST7_9AGAM</name>
<feature type="region of interest" description="Disordered" evidence="1">
    <location>
        <begin position="128"/>
        <end position="199"/>
    </location>
</feature>
<keyword evidence="2" id="KW-0812">Transmembrane</keyword>